<proteinExistence type="predicted"/>
<dbReference type="AlphaFoldDB" id="A0A7S3G4I8"/>
<feature type="transmembrane region" description="Helical" evidence="2">
    <location>
        <begin position="306"/>
        <end position="326"/>
    </location>
</feature>
<dbReference type="EMBL" id="HBIB01009490">
    <property type="protein sequence ID" value="CAE0243815.1"/>
    <property type="molecule type" value="Transcribed_RNA"/>
</dbReference>
<name>A0A7S3G4I8_9EUKA</name>
<feature type="transmembrane region" description="Helical" evidence="2">
    <location>
        <begin position="34"/>
        <end position="58"/>
    </location>
</feature>
<evidence type="ECO:0000313" key="3">
    <source>
        <dbReference type="EMBL" id="CAE0243815.1"/>
    </source>
</evidence>
<protein>
    <submittedName>
        <fullName evidence="3">Uncharacterized protein</fullName>
    </submittedName>
</protein>
<gene>
    <name evidence="3" type="ORF">PBIL07802_LOCUS5984</name>
</gene>
<organism evidence="3">
    <name type="scientific">Palpitomonas bilix</name>
    <dbReference type="NCBI Taxonomy" id="652834"/>
    <lineage>
        <taxon>Eukaryota</taxon>
        <taxon>Eukaryota incertae sedis</taxon>
    </lineage>
</organism>
<sequence length="377" mass="40475">MIYGLAGIVAVGVLALLPLLCGLFGVCAKSGCCYWTAFFFMALYYFVFIVLFVVVWSLQQPLRDSCPYLLSPNATISAAEPYLNNMMGGGSGSGSTPSTADYAKAAGECLVADEASIFFVYGFDPKTIVNAAQSQVDFGAILAQVNAIAAQQPALRQQIDDLDTSVTSFTLETFGYNQTLVDAGLAQVSVWAGATYTLANISSFSASGAQQQQVKDSLVLAKDLKSIYDSNYPSLVTYTNQAVTDGTAATTSVEDLPSVVNTIWGNMNNTLDVVLGHVVNAGNCVWLKSVYFPPMDEACFLFTNTFFYFAYGLGVIVIASLFNFFIWGKAAKRLVREVRSKGDPTTVGQAYLPSKNDMQPVPSAPPVSYPSDEIMSL</sequence>
<evidence type="ECO:0000256" key="2">
    <source>
        <dbReference type="SAM" id="Phobius"/>
    </source>
</evidence>
<accession>A0A7S3G4I8</accession>
<reference evidence="3" key="1">
    <citation type="submission" date="2021-01" db="EMBL/GenBank/DDBJ databases">
        <authorList>
            <person name="Corre E."/>
            <person name="Pelletier E."/>
            <person name="Niang G."/>
            <person name="Scheremetjew M."/>
            <person name="Finn R."/>
            <person name="Kale V."/>
            <person name="Holt S."/>
            <person name="Cochrane G."/>
            <person name="Meng A."/>
            <person name="Brown T."/>
            <person name="Cohen L."/>
        </authorList>
    </citation>
    <scope>NUCLEOTIDE SEQUENCE</scope>
    <source>
        <strain evidence="3">NIES-2562</strain>
    </source>
</reference>
<feature type="region of interest" description="Disordered" evidence="1">
    <location>
        <begin position="343"/>
        <end position="377"/>
    </location>
</feature>
<feature type="transmembrane region" description="Helical" evidence="2">
    <location>
        <begin position="6"/>
        <end position="27"/>
    </location>
</feature>
<keyword evidence="2" id="KW-0812">Transmembrane</keyword>
<keyword evidence="2" id="KW-1133">Transmembrane helix</keyword>
<keyword evidence="2" id="KW-0472">Membrane</keyword>
<evidence type="ECO:0000256" key="1">
    <source>
        <dbReference type="SAM" id="MobiDB-lite"/>
    </source>
</evidence>